<evidence type="ECO:0000313" key="19">
    <source>
        <dbReference type="Proteomes" id="UP000198651"/>
    </source>
</evidence>
<dbReference type="InterPro" id="IPR036921">
    <property type="entry name" value="PurM-like_N_sf"/>
</dbReference>
<dbReference type="Gene3D" id="3.30.1330.10">
    <property type="entry name" value="PurM-like, N-terminal domain"/>
    <property type="match status" value="1"/>
</dbReference>
<evidence type="ECO:0000256" key="2">
    <source>
        <dbReference type="ARBA" id="ARBA00004686"/>
    </source>
</evidence>
<sequence length="347" mass="37314">MSGVSYLDSGVNIHAGDRFVRSIKSLSEPTYVPGVLSGVGSFSSLFDLSSLSYKEPVLVSGTDGVGTKLKLAIKYSRHESIGIDLVAMCVNDVLVQGAKPLFFLDYFSCSVLREEVAGEVVAGIATGCRQSSCALVGGETAEMPGMYSDGDYDIAGFCVGVVEKSKIMDSGRVSVGDIVIGLASSGVHANGYSLVRHILEKNDIDVHKSLDKENNSILDLLIEPTRIYVPSILNVLKETDDVVHAMAHITGGGLLGNIPRVVPDGLTVHLYRSSWPRSSIFDWLKEQGRIDHEEMLRVFNNGIGFVLIISPDSVGVVMDILQRCGEEAYEIGEIEISSKLEPVVVSS</sequence>
<evidence type="ECO:0000259" key="16">
    <source>
        <dbReference type="Pfam" id="PF00586"/>
    </source>
</evidence>
<dbReference type="Gene3D" id="3.90.650.10">
    <property type="entry name" value="PurM-like C-terminal domain"/>
    <property type="match status" value="1"/>
</dbReference>
<dbReference type="Pfam" id="PF00586">
    <property type="entry name" value="AIRS"/>
    <property type="match status" value="1"/>
</dbReference>
<evidence type="ECO:0000313" key="18">
    <source>
        <dbReference type="EMBL" id="CUT17758.1"/>
    </source>
</evidence>
<dbReference type="CDD" id="cd02196">
    <property type="entry name" value="PurM"/>
    <property type="match status" value="1"/>
</dbReference>
<dbReference type="RefSeq" id="WP_092486911.1">
    <property type="nucleotide sequence ID" value="NZ_FLSL01000105.1"/>
</dbReference>
<dbReference type="NCBIfam" id="TIGR00878">
    <property type="entry name" value="purM"/>
    <property type="match status" value="1"/>
</dbReference>
<proteinExistence type="inferred from homology"/>
<dbReference type="GO" id="GO:0006189">
    <property type="term" value="P:'de novo' IMP biosynthetic process"/>
    <property type="evidence" value="ECO:0007669"/>
    <property type="project" value="UniProtKB-UniRule"/>
</dbReference>
<comment type="subcellular location">
    <subcellularLocation>
        <location evidence="1 15">Cytoplasm</location>
    </subcellularLocation>
</comment>
<evidence type="ECO:0000256" key="6">
    <source>
        <dbReference type="ARBA" id="ARBA00022490"/>
    </source>
</evidence>
<dbReference type="EMBL" id="LN906597">
    <property type="protein sequence ID" value="CUT17758.1"/>
    <property type="molecule type" value="Genomic_DNA"/>
</dbReference>
<dbReference type="Pfam" id="PF02769">
    <property type="entry name" value="AIRS_C"/>
    <property type="match status" value="1"/>
</dbReference>
<dbReference type="FunFam" id="3.30.1330.10:FF:000001">
    <property type="entry name" value="Phosphoribosylformylglycinamidine cyclo-ligase"/>
    <property type="match status" value="1"/>
</dbReference>
<comment type="catalytic activity">
    <reaction evidence="14 15">
        <text>2-formamido-N(1)-(5-O-phospho-beta-D-ribosyl)acetamidine + ATP = 5-amino-1-(5-phospho-beta-D-ribosyl)imidazole + ADP + phosphate + H(+)</text>
        <dbReference type="Rhea" id="RHEA:23032"/>
        <dbReference type="ChEBI" id="CHEBI:15378"/>
        <dbReference type="ChEBI" id="CHEBI:30616"/>
        <dbReference type="ChEBI" id="CHEBI:43474"/>
        <dbReference type="ChEBI" id="CHEBI:137981"/>
        <dbReference type="ChEBI" id="CHEBI:147287"/>
        <dbReference type="ChEBI" id="CHEBI:456216"/>
        <dbReference type="EC" id="6.3.3.1"/>
    </reaction>
</comment>
<organism evidence="18 19">
    <name type="scientific">Candidatus Ichthyocystis hellenicum</name>
    <dbReference type="NCBI Taxonomy" id="1561003"/>
    <lineage>
        <taxon>Bacteria</taxon>
        <taxon>Pseudomonadati</taxon>
        <taxon>Pseudomonadota</taxon>
        <taxon>Betaproteobacteria</taxon>
        <taxon>Burkholderiales</taxon>
        <taxon>Candidatus Ichthyocystis</taxon>
    </lineage>
</organism>
<keyword evidence="7 15" id="KW-0436">Ligase</keyword>
<feature type="domain" description="PurM-like N-terminal" evidence="16">
    <location>
        <begin position="57"/>
        <end position="162"/>
    </location>
</feature>
<evidence type="ECO:0000256" key="4">
    <source>
        <dbReference type="ARBA" id="ARBA00013047"/>
    </source>
</evidence>
<evidence type="ECO:0000256" key="1">
    <source>
        <dbReference type="ARBA" id="ARBA00004496"/>
    </source>
</evidence>
<keyword evidence="8 15" id="KW-0547">Nucleotide-binding</keyword>
<evidence type="ECO:0000256" key="5">
    <source>
        <dbReference type="ARBA" id="ARBA00020367"/>
    </source>
</evidence>
<evidence type="ECO:0000256" key="13">
    <source>
        <dbReference type="ARBA" id="ARBA00033093"/>
    </source>
</evidence>
<keyword evidence="10 15" id="KW-0067">ATP-binding</keyword>
<gene>
    <name evidence="15 18" type="primary">purM</name>
    <name evidence="18" type="ORF">Ark11_0938</name>
</gene>
<dbReference type="InterPro" id="IPR016188">
    <property type="entry name" value="PurM-like_N"/>
</dbReference>
<name>A0A0S4M244_9BURK</name>
<dbReference type="GO" id="GO:0046084">
    <property type="term" value="P:adenine biosynthetic process"/>
    <property type="evidence" value="ECO:0007669"/>
    <property type="project" value="TreeGrafter"/>
</dbReference>
<evidence type="ECO:0000256" key="3">
    <source>
        <dbReference type="ARBA" id="ARBA00010280"/>
    </source>
</evidence>
<dbReference type="PANTHER" id="PTHR10520:SF12">
    <property type="entry name" value="TRIFUNCTIONAL PURINE BIOSYNTHETIC PROTEIN ADENOSINE-3"/>
    <property type="match status" value="1"/>
</dbReference>
<protein>
    <recommendedName>
        <fullName evidence="5 15">Phosphoribosylformylglycinamidine cyclo-ligase</fullName>
        <ecNumber evidence="4 15">6.3.3.1</ecNumber>
    </recommendedName>
    <alternativeName>
        <fullName evidence="12 15">AIR synthase</fullName>
    </alternativeName>
    <alternativeName>
        <fullName evidence="13 15">AIRS</fullName>
    </alternativeName>
    <alternativeName>
        <fullName evidence="11 15">Phosphoribosyl-aminoimidazole synthetase</fullName>
    </alternativeName>
</protein>
<comment type="similarity">
    <text evidence="3 15">Belongs to the AIR synthase family.</text>
</comment>
<evidence type="ECO:0000256" key="7">
    <source>
        <dbReference type="ARBA" id="ARBA00022598"/>
    </source>
</evidence>
<keyword evidence="6 15" id="KW-0963">Cytoplasm</keyword>
<keyword evidence="9 15" id="KW-0658">Purine biosynthesis</keyword>
<dbReference type="PATRIC" id="fig|1561003.3.peg.961"/>
<keyword evidence="19" id="KW-1185">Reference proteome</keyword>
<dbReference type="GO" id="GO:0004637">
    <property type="term" value="F:phosphoribosylamine-glycine ligase activity"/>
    <property type="evidence" value="ECO:0007669"/>
    <property type="project" value="TreeGrafter"/>
</dbReference>
<dbReference type="OrthoDB" id="9777881at2"/>
<dbReference type="Proteomes" id="UP000198651">
    <property type="component" value="Chromosome I"/>
</dbReference>
<evidence type="ECO:0000256" key="14">
    <source>
        <dbReference type="ARBA" id="ARBA00049057"/>
    </source>
</evidence>
<evidence type="ECO:0000259" key="17">
    <source>
        <dbReference type="Pfam" id="PF02769"/>
    </source>
</evidence>
<dbReference type="SUPFAM" id="SSF56042">
    <property type="entry name" value="PurM C-terminal domain-like"/>
    <property type="match status" value="1"/>
</dbReference>
<dbReference type="HAMAP" id="MF_00741">
    <property type="entry name" value="AIRS"/>
    <property type="match status" value="1"/>
</dbReference>
<dbReference type="GO" id="GO:0005829">
    <property type="term" value="C:cytosol"/>
    <property type="evidence" value="ECO:0007669"/>
    <property type="project" value="TreeGrafter"/>
</dbReference>
<evidence type="ECO:0000256" key="8">
    <source>
        <dbReference type="ARBA" id="ARBA00022741"/>
    </source>
</evidence>
<dbReference type="EC" id="6.3.3.1" evidence="4 15"/>
<dbReference type="InterPro" id="IPR036676">
    <property type="entry name" value="PurM-like_C_sf"/>
</dbReference>
<comment type="pathway">
    <text evidence="2 15">Purine metabolism; IMP biosynthesis via de novo pathway; 5-amino-1-(5-phospho-D-ribosyl)imidazole from N(2)-formyl-N(1)-(5-phospho-D-ribosyl)glycinamide: step 2/2.</text>
</comment>
<evidence type="ECO:0000256" key="11">
    <source>
        <dbReference type="ARBA" id="ARBA00031908"/>
    </source>
</evidence>
<evidence type="ECO:0000256" key="10">
    <source>
        <dbReference type="ARBA" id="ARBA00022840"/>
    </source>
</evidence>
<evidence type="ECO:0000256" key="12">
    <source>
        <dbReference type="ARBA" id="ARBA00032931"/>
    </source>
</evidence>
<dbReference type="PANTHER" id="PTHR10520">
    <property type="entry name" value="TRIFUNCTIONAL PURINE BIOSYNTHETIC PROTEIN ADENOSINE-3-RELATED"/>
    <property type="match status" value="1"/>
</dbReference>
<dbReference type="FunFam" id="3.90.650.10:FF:000011">
    <property type="entry name" value="Phosphoribosylformylglycinamidine cyclo-ligase"/>
    <property type="match status" value="1"/>
</dbReference>
<dbReference type="GO" id="GO:0005524">
    <property type="term" value="F:ATP binding"/>
    <property type="evidence" value="ECO:0007669"/>
    <property type="project" value="UniProtKB-KW"/>
</dbReference>
<dbReference type="GO" id="GO:0004641">
    <property type="term" value="F:phosphoribosylformylglycinamidine cyclo-ligase activity"/>
    <property type="evidence" value="ECO:0007669"/>
    <property type="project" value="UniProtKB-UniRule"/>
</dbReference>
<accession>A0A0S4M244</accession>
<dbReference type="STRING" id="1561003.Ark11_0938"/>
<dbReference type="AlphaFoldDB" id="A0A0S4M244"/>
<dbReference type="InterPro" id="IPR004733">
    <property type="entry name" value="PurM_cligase"/>
</dbReference>
<feature type="domain" description="PurM-like C-terminal" evidence="17">
    <location>
        <begin position="175"/>
        <end position="341"/>
    </location>
</feature>
<dbReference type="UniPathway" id="UPA00074">
    <property type="reaction ID" value="UER00129"/>
</dbReference>
<evidence type="ECO:0000256" key="9">
    <source>
        <dbReference type="ARBA" id="ARBA00022755"/>
    </source>
</evidence>
<dbReference type="SUPFAM" id="SSF55326">
    <property type="entry name" value="PurM N-terminal domain-like"/>
    <property type="match status" value="1"/>
</dbReference>
<reference evidence="19" key="1">
    <citation type="submission" date="2015-11" db="EMBL/GenBank/DDBJ databases">
        <authorList>
            <person name="Seth-Smith H.M.B."/>
        </authorList>
    </citation>
    <scope>NUCLEOTIDE SEQUENCE [LARGE SCALE GENOMIC DNA]</scope>
    <source>
        <strain evidence="19">2013Ark11</strain>
    </source>
</reference>
<dbReference type="InterPro" id="IPR010918">
    <property type="entry name" value="PurM-like_C_dom"/>
</dbReference>
<evidence type="ECO:0000256" key="15">
    <source>
        <dbReference type="HAMAP-Rule" id="MF_00741"/>
    </source>
</evidence>